<dbReference type="SUPFAM" id="SSF47240">
    <property type="entry name" value="Ferritin-like"/>
    <property type="match status" value="1"/>
</dbReference>
<gene>
    <name evidence="1" type="ORF">UFOPK3197_00712</name>
</gene>
<dbReference type="InterPro" id="IPR012348">
    <property type="entry name" value="RNR-like"/>
</dbReference>
<sequence>MSQAGTILDLKEQRFPLELKPAMADVRHLWDAANKSHWDPANDIPWDKFDSSKYSKEQLEASQLYWSRRAWTEYTGTAEFCALQLRICMEKDREIDARLQLSMEQLEESRHCVASYLFAEKLGGYISAPPHPLPKSINHRGIREKAFDLSISFEAIMIAHICIGETIAAAIFEARYRYTTDPIAKELVLRIMRDEARHIAFGWNYMGHKVKNFTPELIKDMERVAIDVVENSELKGFHCIWLHPSEETKYLIESNNLCAEAGLGACSPEQETKTLVTSISDIRRRLGKWGINLPIFKHDVLGEV</sequence>
<reference evidence="1" key="1">
    <citation type="submission" date="2020-05" db="EMBL/GenBank/DDBJ databases">
        <authorList>
            <person name="Chiriac C."/>
            <person name="Salcher M."/>
            <person name="Ghai R."/>
            <person name="Kavagutti S V."/>
        </authorList>
    </citation>
    <scope>NUCLEOTIDE SEQUENCE</scope>
</reference>
<dbReference type="Gene3D" id="1.10.620.20">
    <property type="entry name" value="Ribonucleotide Reductase, subunit A"/>
    <property type="match status" value="1"/>
</dbReference>
<evidence type="ECO:0000313" key="1">
    <source>
        <dbReference type="EMBL" id="CAB4828815.1"/>
    </source>
</evidence>
<organism evidence="1">
    <name type="scientific">freshwater metagenome</name>
    <dbReference type="NCBI Taxonomy" id="449393"/>
    <lineage>
        <taxon>unclassified sequences</taxon>
        <taxon>metagenomes</taxon>
        <taxon>ecological metagenomes</taxon>
    </lineage>
</organism>
<accession>A0A6J7A7S6</accession>
<name>A0A6J7A7S6_9ZZZZ</name>
<dbReference type="GO" id="GO:0016491">
    <property type="term" value="F:oxidoreductase activity"/>
    <property type="evidence" value="ECO:0007669"/>
    <property type="project" value="InterPro"/>
</dbReference>
<proteinExistence type="predicted"/>
<dbReference type="EMBL" id="CAFABI010000068">
    <property type="protein sequence ID" value="CAB4828815.1"/>
    <property type="molecule type" value="Genomic_DNA"/>
</dbReference>
<dbReference type="CDD" id="cd00657">
    <property type="entry name" value="Ferritin_like"/>
    <property type="match status" value="1"/>
</dbReference>
<dbReference type="AlphaFoldDB" id="A0A6J7A7S6"/>
<protein>
    <submittedName>
        <fullName evidence="1">Unannotated protein</fullName>
    </submittedName>
</protein>
<dbReference type="InterPro" id="IPR009078">
    <property type="entry name" value="Ferritin-like_SF"/>
</dbReference>